<proteinExistence type="predicted"/>
<name>A0A382FIQ6_9ZZZZ</name>
<reference evidence="1" key="1">
    <citation type="submission" date="2018-05" db="EMBL/GenBank/DDBJ databases">
        <authorList>
            <person name="Lanie J.A."/>
            <person name="Ng W.-L."/>
            <person name="Kazmierczak K.M."/>
            <person name="Andrzejewski T.M."/>
            <person name="Davidsen T.M."/>
            <person name="Wayne K.J."/>
            <person name="Tettelin H."/>
            <person name="Glass J.I."/>
            <person name="Rusch D."/>
            <person name="Podicherti R."/>
            <person name="Tsui H.-C.T."/>
            <person name="Winkler M.E."/>
        </authorList>
    </citation>
    <scope>NUCLEOTIDE SEQUENCE</scope>
</reference>
<gene>
    <name evidence="1" type="ORF">METZ01_LOCUS215389</name>
</gene>
<evidence type="ECO:0000313" key="1">
    <source>
        <dbReference type="EMBL" id="SVB62535.1"/>
    </source>
</evidence>
<dbReference type="EMBL" id="UINC01050041">
    <property type="protein sequence ID" value="SVB62535.1"/>
    <property type="molecule type" value="Genomic_DNA"/>
</dbReference>
<sequence>FWILPGPCRSAWLVCYECFLILDRFTISEHLGKSP</sequence>
<organism evidence="1">
    <name type="scientific">marine metagenome</name>
    <dbReference type="NCBI Taxonomy" id="408172"/>
    <lineage>
        <taxon>unclassified sequences</taxon>
        <taxon>metagenomes</taxon>
        <taxon>ecological metagenomes</taxon>
    </lineage>
</organism>
<protein>
    <submittedName>
        <fullName evidence="1">Uncharacterized protein</fullName>
    </submittedName>
</protein>
<dbReference type="AlphaFoldDB" id="A0A382FIQ6"/>
<feature type="non-terminal residue" evidence="1">
    <location>
        <position position="1"/>
    </location>
</feature>
<accession>A0A382FIQ6</accession>